<keyword evidence="2" id="KW-1185">Reference proteome</keyword>
<dbReference type="Proteomes" id="UP000696280">
    <property type="component" value="Unassembled WGS sequence"/>
</dbReference>
<evidence type="ECO:0000313" key="2">
    <source>
        <dbReference type="Proteomes" id="UP000696280"/>
    </source>
</evidence>
<gene>
    <name evidence="1" type="ORF">HYFRA_00012364</name>
</gene>
<accession>A0A9N9KZU9</accession>
<evidence type="ECO:0000313" key="1">
    <source>
        <dbReference type="EMBL" id="CAG8956909.1"/>
    </source>
</evidence>
<proteinExistence type="predicted"/>
<dbReference type="AlphaFoldDB" id="A0A9N9KZU9"/>
<organism evidence="1 2">
    <name type="scientific">Hymenoscyphus fraxineus</name>
    <dbReference type="NCBI Taxonomy" id="746836"/>
    <lineage>
        <taxon>Eukaryota</taxon>
        <taxon>Fungi</taxon>
        <taxon>Dikarya</taxon>
        <taxon>Ascomycota</taxon>
        <taxon>Pezizomycotina</taxon>
        <taxon>Leotiomycetes</taxon>
        <taxon>Helotiales</taxon>
        <taxon>Helotiaceae</taxon>
        <taxon>Hymenoscyphus</taxon>
    </lineage>
</organism>
<reference evidence="1" key="1">
    <citation type="submission" date="2021-07" db="EMBL/GenBank/DDBJ databases">
        <authorList>
            <person name="Durling M."/>
        </authorList>
    </citation>
    <scope>NUCLEOTIDE SEQUENCE</scope>
</reference>
<sequence>MEQRDKPTGNWRLECEAITIVQIHIRIGGDQLCLQALAVGSCRFKRDVQTLLGIIVVALRFPPGNPNGKELRDRTRKG</sequence>
<protein>
    <submittedName>
        <fullName evidence="1">Uncharacterized protein</fullName>
    </submittedName>
</protein>
<dbReference type="EMBL" id="CAJVRL010000074">
    <property type="protein sequence ID" value="CAG8956909.1"/>
    <property type="molecule type" value="Genomic_DNA"/>
</dbReference>
<comment type="caution">
    <text evidence="1">The sequence shown here is derived from an EMBL/GenBank/DDBJ whole genome shotgun (WGS) entry which is preliminary data.</text>
</comment>
<name>A0A9N9KZU9_9HELO</name>